<dbReference type="PANTHER" id="PTHR47199">
    <property type="entry name" value="PHOTOSYSTEM II STABILITY/ASSEMBLY FACTOR HCF136, CHLOROPLASTIC"/>
    <property type="match status" value="1"/>
</dbReference>
<keyword evidence="1" id="KW-0602">Photosynthesis</keyword>
<accession>A0A373FNU3</accession>
<dbReference type="Gene3D" id="2.130.10.10">
    <property type="entry name" value="YVTN repeat-like/Quinoprotein amine dehydrogenase"/>
    <property type="match status" value="2"/>
</dbReference>
<dbReference type="Pfam" id="PF14870">
    <property type="entry name" value="PSII_BNR"/>
    <property type="match status" value="1"/>
</dbReference>
<dbReference type="InterPro" id="IPR028203">
    <property type="entry name" value="PSII_CF48-like_dom"/>
</dbReference>
<gene>
    <name evidence="5" type="ORF">DZC30_11195</name>
</gene>
<evidence type="ECO:0000256" key="1">
    <source>
        <dbReference type="ARBA" id="ARBA00022531"/>
    </source>
</evidence>
<dbReference type="EMBL" id="QURR01000012">
    <property type="protein sequence ID" value="RGE45019.1"/>
    <property type="molecule type" value="Genomic_DNA"/>
</dbReference>
<evidence type="ECO:0000256" key="2">
    <source>
        <dbReference type="ARBA" id="ARBA00023276"/>
    </source>
</evidence>
<evidence type="ECO:0000256" key="3">
    <source>
        <dbReference type="SAM" id="MobiDB-lite"/>
    </source>
</evidence>
<dbReference type="GO" id="GO:0015979">
    <property type="term" value="P:photosynthesis"/>
    <property type="evidence" value="ECO:0007669"/>
    <property type="project" value="UniProtKB-KW"/>
</dbReference>
<evidence type="ECO:0000313" key="5">
    <source>
        <dbReference type="EMBL" id="RGE45019.1"/>
    </source>
</evidence>
<keyword evidence="6" id="KW-1185">Reference proteome</keyword>
<feature type="region of interest" description="Disordered" evidence="3">
    <location>
        <begin position="299"/>
        <end position="322"/>
    </location>
</feature>
<feature type="domain" description="Photosynthesis system II assembly factor Ycf48/Hcf136-like" evidence="4">
    <location>
        <begin position="59"/>
        <end position="232"/>
    </location>
</feature>
<organism evidence="5 6">
    <name type="scientific">Comamonas testosteroni</name>
    <name type="common">Pseudomonas testosteroni</name>
    <dbReference type="NCBI Taxonomy" id="285"/>
    <lineage>
        <taxon>Bacteria</taxon>
        <taxon>Pseudomonadati</taxon>
        <taxon>Pseudomonadota</taxon>
        <taxon>Betaproteobacteria</taxon>
        <taxon>Burkholderiales</taxon>
        <taxon>Comamonadaceae</taxon>
        <taxon>Comamonas</taxon>
    </lineage>
</organism>
<sequence length="322" mass="34341">MVAFASALAFAPRTPPPLAPTSIGVERTHFNTITQVGDRLLTAGAMGEILYSDDKGAHWTGAKLSQDRQALLVSVAFAPDKKTGFAVGHEGWILRTKDAGNTWEEVAFSKENGEPLMSIARLPSGDWITVGAFGRALESKDGGQTWQPLALPAEVEDKHLNRIASSADQQHWLIVGERGLVLKSDDAGATWQTEPDFYNGSFYNAMPTKQGGWLIYGMRGNVFLQAAAGEAWAKSQVPAPISFFGHAQETDGTIVLVGQGSMLGLSKDGGKSFKLERAKGRATLTDIVLTNANSGWMSSDAGLQPFPPQAKAAAQADQGAKQ</sequence>
<evidence type="ECO:0000313" key="6">
    <source>
        <dbReference type="Proteomes" id="UP000261948"/>
    </source>
</evidence>
<reference evidence="5 6" key="1">
    <citation type="submission" date="2018-08" db="EMBL/GenBank/DDBJ databases">
        <title>Comamonas testosteroni strain SWCO2.</title>
        <authorList>
            <person name="Jiang N."/>
            <person name="Zhang X.Z."/>
        </authorList>
    </citation>
    <scope>NUCLEOTIDE SEQUENCE [LARGE SCALE GENOMIC DNA]</scope>
    <source>
        <strain evidence="5 6">SWCO2</strain>
    </source>
</reference>
<dbReference type="OrthoDB" id="9767885at2"/>
<dbReference type="GO" id="GO:0016787">
    <property type="term" value="F:hydrolase activity"/>
    <property type="evidence" value="ECO:0007669"/>
    <property type="project" value="UniProtKB-KW"/>
</dbReference>
<dbReference type="AlphaFoldDB" id="A0A373FNU3"/>
<dbReference type="GO" id="GO:0009523">
    <property type="term" value="C:photosystem II"/>
    <property type="evidence" value="ECO:0007669"/>
    <property type="project" value="UniProtKB-KW"/>
</dbReference>
<protein>
    <submittedName>
        <fullName evidence="5">Glycosyl hydrolase</fullName>
    </submittedName>
</protein>
<comment type="caution">
    <text evidence="5">The sequence shown here is derived from an EMBL/GenBank/DDBJ whole genome shotgun (WGS) entry which is preliminary data.</text>
</comment>
<evidence type="ECO:0000259" key="4">
    <source>
        <dbReference type="Pfam" id="PF14870"/>
    </source>
</evidence>
<feature type="compositionally biased region" description="Low complexity" evidence="3">
    <location>
        <begin position="309"/>
        <end position="322"/>
    </location>
</feature>
<dbReference type="InterPro" id="IPR015943">
    <property type="entry name" value="WD40/YVTN_repeat-like_dom_sf"/>
</dbReference>
<keyword evidence="5" id="KW-0378">Hydrolase</keyword>
<name>A0A373FNU3_COMTE</name>
<dbReference type="PANTHER" id="PTHR47199:SF2">
    <property type="entry name" value="PHOTOSYSTEM II STABILITY_ASSEMBLY FACTOR HCF136, CHLOROPLASTIC"/>
    <property type="match status" value="1"/>
</dbReference>
<dbReference type="SUPFAM" id="SSF110296">
    <property type="entry name" value="Oligoxyloglucan reducing end-specific cellobiohydrolase"/>
    <property type="match status" value="1"/>
</dbReference>
<dbReference type="Proteomes" id="UP000261948">
    <property type="component" value="Unassembled WGS sequence"/>
</dbReference>
<keyword evidence="2" id="KW-0604">Photosystem II</keyword>
<proteinExistence type="predicted"/>